<reference evidence="4 5" key="1">
    <citation type="submission" date="2016-12" db="EMBL/GenBank/DDBJ databases">
        <title>Candidatus Reconcilibacillus cellulovorans genome.</title>
        <authorList>
            <person name="Kolinko S."/>
            <person name="Wu Y.-W."/>
            <person name="Tachea F."/>
            <person name="Denzel E."/>
            <person name="Hiras J."/>
            <person name="Baecker N."/>
            <person name="Chan L.J."/>
            <person name="Eichorst S.A."/>
            <person name="Frey D."/>
            <person name="Adams P.D."/>
            <person name="Pray T."/>
            <person name="Tanjore D."/>
            <person name="Petzold C.J."/>
            <person name="Gladden J.M."/>
            <person name="Simmons B.A."/>
            <person name="Singer S.W."/>
        </authorList>
    </citation>
    <scope>NUCLEOTIDE SEQUENCE [LARGE SCALE GENOMIC DNA]</scope>
    <source>
        <strain evidence="4">JTherm</strain>
    </source>
</reference>
<dbReference type="Pfam" id="PF24755">
    <property type="entry name" value="SpoVR_C"/>
    <property type="match status" value="1"/>
</dbReference>
<proteinExistence type="predicted"/>
<feature type="region of interest" description="Disordered" evidence="1">
    <location>
        <begin position="211"/>
        <end position="257"/>
    </location>
</feature>
<feature type="domain" description="SpoVR protein-like N-terminal" evidence="2">
    <location>
        <begin position="8"/>
        <end position="437"/>
    </location>
</feature>
<evidence type="ECO:0000259" key="3">
    <source>
        <dbReference type="Pfam" id="PF24755"/>
    </source>
</evidence>
<dbReference type="AlphaFoldDB" id="A0A2A6DZD2"/>
<feature type="compositionally biased region" description="Low complexity" evidence="1">
    <location>
        <begin position="212"/>
        <end position="241"/>
    </location>
</feature>
<feature type="region of interest" description="Disordered" evidence="1">
    <location>
        <begin position="166"/>
        <end position="195"/>
    </location>
</feature>
<dbReference type="InterPro" id="IPR056174">
    <property type="entry name" value="SpoVR_N"/>
</dbReference>
<dbReference type="InterPro" id="IPR057008">
    <property type="entry name" value="SpoVR-like_C"/>
</dbReference>
<accession>A0A2A6DZD2</accession>
<protein>
    <submittedName>
        <fullName evidence="4">Stage V sporulation protein R</fullName>
    </submittedName>
</protein>
<name>A0A2A6DZD2_9BACL</name>
<evidence type="ECO:0000259" key="2">
    <source>
        <dbReference type="Pfam" id="PF04293"/>
    </source>
</evidence>
<dbReference type="EMBL" id="MOXJ01000024">
    <property type="protein sequence ID" value="PDO09909.1"/>
    <property type="molecule type" value="Genomic_DNA"/>
</dbReference>
<dbReference type="InterPro" id="IPR007390">
    <property type="entry name" value="Spore_V_R"/>
</dbReference>
<comment type="caution">
    <text evidence="4">The sequence shown here is derived from an EMBL/GenBank/DDBJ whole genome shotgun (WGS) entry which is preliminary data.</text>
</comment>
<evidence type="ECO:0000256" key="1">
    <source>
        <dbReference type="SAM" id="MobiDB-lite"/>
    </source>
</evidence>
<dbReference type="Proteomes" id="UP000243688">
    <property type="component" value="Unassembled WGS sequence"/>
</dbReference>
<sequence>MAAAGSDDLKALERAIAEIMEVARGFGLDFYEMRFEICPADVLYTFGAYGMPTRFSHWSFGKMFHKMKIHYDYGLSKMYELVVNSDPCYAFLLEGNSLVQNKMIVAHVLAHCDFFKNNAHFARTNRDMIKSMSATAERIRHYEMKHGSLAVERFLDAALAVQEHVEPRPLVPARDGHSRSGSGKNAGRSAGCGGRRKSGYEDLWDLDRRLSSHSSGRSGPHGAAGSAGASGRSNGDAADGPDGAGPGDGPRRRLPPEPEKDLLLFLQRHSPVLEDWQRDVLGALRDEMLYFWPQLETKIMNEGWATYWHLRIMRELDLTEAETVEFAKLHAAVTAPTPFHPNPYLLGWKMFEDIERRWNEPTAEERQKFGRRPGQGREKMFEVRQTETDLSFLRNYLTKELVEALDLYVFERKGPNWTVTEKSWESVRDRLVASRINGGFPYLVVVDGDYGRSGELYIRHAYEGVELDLKHLEKTLPYVYRLWGKTVHLETVVENKGIVFSFDGQKHTRRLVEST</sequence>
<evidence type="ECO:0000313" key="5">
    <source>
        <dbReference type="Proteomes" id="UP000243688"/>
    </source>
</evidence>
<gene>
    <name evidence="4" type="ORF">BLM47_10090</name>
</gene>
<feature type="domain" description="SpoVR-like C-terminal" evidence="3">
    <location>
        <begin position="441"/>
        <end position="492"/>
    </location>
</feature>
<dbReference type="Pfam" id="PF04293">
    <property type="entry name" value="SpoVR"/>
    <property type="match status" value="1"/>
</dbReference>
<dbReference type="PANTHER" id="PTHR30029:SF2">
    <property type="entry name" value="STAGE V SPORULATION PROTEIN R"/>
    <property type="match status" value="1"/>
</dbReference>
<dbReference type="PANTHER" id="PTHR30029">
    <property type="entry name" value="STAGE V SPORULATION PROTEIN R"/>
    <property type="match status" value="1"/>
</dbReference>
<evidence type="ECO:0000313" key="4">
    <source>
        <dbReference type="EMBL" id="PDO09909.1"/>
    </source>
</evidence>
<organism evidence="4 5">
    <name type="scientific">Candidatus Reconcilbacillus cellulovorans</name>
    <dbReference type="NCBI Taxonomy" id="1906605"/>
    <lineage>
        <taxon>Bacteria</taxon>
        <taxon>Bacillati</taxon>
        <taxon>Bacillota</taxon>
        <taxon>Bacilli</taxon>
        <taxon>Bacillales</taxon>
        <taxon>Paenibacillaceae</taxon>
        <taxon>Candidatus Reconcilbacillus</taxon>
    </lineage>
</organism>